<dbReference type="Proteomes" id="UP000001031">
    <property type="component" value="Chromosome"/>
</dbReference>
<dbReference type="RefSeq" id="WP_012420935.1">
    <property type="nucleotide sequence ID" value="NC_010655.1"/>
</dbReference>
<evidence type="ECO:0000313" key="2">
    <source>
        <dbReference type="EMBL" id="ACD05721.1"/>
    </source>
</evidence>
<name>B2UNK5_AKKM8</name>
<keyword evidence="3" id="KW-1185">Reference proteome</keyword>
<reference evidence="3" key="1">
    <citation type="journal article" date="2011" name="PLoS ONE">
        <title>The genome of Akkermansia muciniphila, a dedicated intestinal mucin degrader, and its use in exploring intestinal metagenomes.</title>
        <authorList>
            <person name="van Passel M.W."/>
            <person name="Kant R."/>
            <person name="Zoetendal E.G."/>
            <person name="Plugge C.M."/>
            <person name="Derrien M."/>
            <person name="Malfatti S.A."/>
            <person name="Chain P.S."/>
            <person name="Woyke T."/>
            <person name="Palva A."/>
            <person name="de Vos W.M."/>
            <person name="Smidt H."/>
        </authorList>
    </citation>
    <scope>NUCLEOTIDE SEQUENCE [LARGE SCALE GENOMIC DNA]</scope>
    <source>
        <strain evidence="3">ATCC BAA-835 / DSM 22959 / JCM 33894 / BCRC 81048 / CCUG 64013 / CIP 107961 / Muc</strain>
    </source>
</reference>
<evidence type="ECO:0000256" key="1">
    <source>
        <dbReference type="SAM" id="SignalP"/>
    </source>
</evidence>
<dbReference type="AlphaFoldDB" id="B2UNK5"/>
<sequence length="355" mass="39548">MQAFHGPCLVRTVAIFILFSSFSLLHAEDEEFSDIMELVSETENCSAKLARDKNATEEQKKEDRKRRKIGIGETVTVTLNCKKPFLLEPKDQIQWKVIEGKELLEDGLKTEETTEKAKFRINPCASKEQIQQSGGKVAIEVETELGTALPRPIEFDVVFPEHLTAEHETLGGMVKGVPAADMGFPRDGDPAHGVSAQLLVSIHPLDVCFKGIRVIEKDKGYVGAAGSLAQPHAADSVWSVGLDNRFGLHDNIGIKSGVNGHMQWDEIQGYDADGHPVYKHSYPNEFTWNCLFRTYGGDENKEGISDIATVFQNFYIESKGEGLFYARIRKFLVDTKKKDECSVERTSGGDHIFKP</sequence>
<feature type="chain" id="PRO_5002783676" evidence="1">
    <location>
        <begin position="28"/>
        <end position="355"/>
    </location>
</feature>
<dbReference type="EMBL" id="CP001071">
    <property type="protein sequence ID" value="ACD05721.1"/>
    <property type="molecule type" value="Genomic_DNA"/>
</dbReference>
<proteinExistence type="predicted"/>
<dbReference type="KEGG" id="amu:Amuc_1907"/>
<dbReference type="PaxDb" id="349741-Amuc_1907"/>
<dbReference type="BioCyc" id="AMUC349741:G1GBX-2033-MONOMER"/>
<protein>
    <submittedName>
        <fullName evidence="2">Uncharacterized protein</fullName>
    </submittedName>
</protein>
<evidence type="ECO:0000313" key="3">
    <source>
        <dbReference type="Proteomes" id="UP000001031"/>
    </source>
</evidence>
<accession>B2UNK5</accession>
<dbReference type="STRING" id="349741.Amuc_1907"/>
<feature type="signal peptide" evidence="1">
    <location>
        <begin position="1"/>
        <end position="27"/>
    </location>
</feature>
<keyword evidence="1" id="KW-0732">Signal</keyword>
<gene>
    <name evidence="2" type="ordered locus">Amuc_1907</name>
</gene>
<organism evidence="2 3">
    <name type="scientific">Akkermansia muciniphila (strain ATCC BAA-835 / DSM 22959 / JCM 33894 / BCRC 81048 / CCUG 64013 / CIP 107961 / Muc)</name>
    <dbReference type="NCBI Taxonomy" id="349741"/>
    <lineage>
        <taxon>Bacteria</taxon>
        <taxon>Pseudomonadati</taxon>
        <taxon>Verrucomicrobiota</taxon>
        <taxon>Verrucomicrobiia</taxon>
        <taxon>Verrucomicrobiales</taxon>
        <taxon>Akkermansiaceae</taxon>
        <taxon>Akkermansia</taxon>
    </lineage>
</organism>
<dbReference type="HOGENOM" id="CLU_779955_0_0_0"/>